<keyword evidence="3" id="KW-1003">Cell membrane</keyword>
<dbReference type="CDD" id="cd06261">
    <property type="entry name" value="TM_PBP2"/>
    <property type="match status" value="1"/>
</dbReference>
<name>B4VIG7_9CYAN</name>
<organism evidence="9 10">
    <name type="scientific">Coleofasciculus chthonoplastes PCC 7420</name>
    <dbReference type="NCBI Taxonomy" id="118168"/>
    <lineage>
        <taxon>Bacteria</taxon>
        <taxon>Bacillati</taxon>
        <taxon>Cyanobacteriota</taxon>
        <taxon>Cyanophyceae</taxon>
        <taxon>Coleofasciculales</taxon>
        <taxon>Coleofasciculaceae</taxon>
        <taxon>Coleofasciculus</taxon>
    </lineage>
</organism>
<dbReference type="PANTHER" id="PTHR30193:SF18">
    <property type="entry name" value="OSMOPROTECTIVE COMPOUNDS UPTAKE PERMEASE PROTEIN GGTC"/>
    <property type="match status" value="1"/>
</dbReference>
<keyword evidence="2 7" id="KW-0813">Transport</keyword>
<keyword evidence="10" id="KW-1185">Reference proteome</keyword>
<feature type="transmembrane region" description="Helical" evidence="7">
    <location>
        <begin position="167"/>
        <end position="185"/>
    </location>
</feature>
<dbReference type="AlphaFoldDB" id="B4VIG7"/>
<evidence type="ECO:0000256" key="6">
    <source>
        <dbReference type="ARBA" id="ARBA00023136"/>
    </source>
</evidence>
<keyword evidence="6 7" id="KW-0472">Membrane</keyword>
<evidence type="ECO:0000256" key="4">
    <source>
        <dbReference type="ARBA" id="ARBA00022692"/>
    </source>
</evidence>
<dbReference type="Gene3D" id="1.10.3720.10">
    <property type="entry name" value="MetI-like"/>
    <property type="match status" value="1"/>
</dbReference>
<accession>B4VIG7</accession>
<dbReference type="RefSeq" id="WP_006098732.1">
    <property type="nucleotide sequence ID" value="NZ_DS989842.1"/>
</dbReference>
<evidence type="ECO:0000313" key="10">
    <source>
        <dbReference type="Proteomes" id="UP000003835"/>
    </source>
</evidence>
<feature type="transmembrane region" description="Helical" evidence="7">
    <location>
        <begin position="103"/>
        <end position="124"/>
    </location>
</feature>
<evidence type="ECO:0000256" key="2">
    <source>
        <dbReference type="ARBA" id="ARBA00022448"/>
    </source>
</evidence>
<evidence type="ECO:0000259" key="8">
    <source>
        <dbReference type="PROSITE" id="PS50928"/>
    </source>
</evidence>
<dbReference type="PROSITE" id="PS50928">
    <property type="entry name" value="ABC_TM1"/>
    <property type="match status" value="1"/>
</dbReference>
<dbReference type="InterPro" id="IPR035906">
    <property type="entry name" value="MetI-like_sf"/>
</dbReference>
<protein>
    <submittedName>
        <fullName evidence="9">ABC transporter, permease protein</fullName>
    </submittedName>
</protein>
<dbReference type="EMBL" id="DS989842">
    <property type="protein sequence ID" value="EDX78299.1"/>
    <property type="molecule type" value="Genomic_DNA"/>
</dbReference>
<evidence type="ECO:0000256" key="5">
    <source>
        <dbReference type="ARBA" id="ARBA00022989"/>
    </source>
</evidence>
<feature type="transmembrane region" description="Helical" evidence="7">
    <location>
        <begin position="7"/>
        <end position="28"/>
    </location>
</feature>
<evidence type="ECO:0000313" key="9">
    <source>
        <dbReference type="EMBL" id="EDX78299.1"/>
    </source>
</evidence>
<keyword evidence="5 7" id="KW-1133">Transmembrane helix</keyword>
<dbReference type="Pfam" id="PF00528">
    <property type="entry name" value="BPD_transp_1"/>
    <property type="match status" value="1"/>
</dbReference>
<dbReference type="OrthoDB" id="367897at2"/>
<feature type="transmembrane region" description="Helical" evidence="7">
    <location>
        <begin position="235"/>
        <end position="260"/>
    </location>
</feature>
<feature type="transmembrane region" description="Helical" evidence="7">
    <location>
        <begin position="136"/>
        <end position="155"/>
    </location>
</feature>
<feature type="domain" description="ABC transmembrane type-1" evidence="8">
    <location>
        <begin position="99"/>
        <end position="314"/>
    </location>
</feature>
<dbReference type="GO" id="GO:0005886">
    <property type="term" value="C:plasma membrane"/>
    <property type="evidence" value="ECO:0007669"/>
    <property type="project" value="UniProtKB-SubCell"/>
</dbReference>
<dbReference type="HOGENOM" id="CLU_016047_0_0_3"/>
<sequence length="325" mass="36291">MSVFSKILSVIIAVIIGCGGVLGVFYAMNYLANTLPHKWRSRILPWIYLAPALLVLTAYLILPTLNTIYISFLDRRSQNFVGWENYQFAFTSEAMLVAFRNNLLWLVLVTGFSVGFGLILAVLMDKVRYEPLAKSLIFLPMAISFVGASVIWRFVYAFRPAGAAQIGLLNGIITSLGFEPVGWLVERSINNFALIAIMIWLQTGFCLVLLSAAVKGIPKDIIEAARMDGASEVQIFWRITIPMIRSTLAVVTTTVVIMVLKVFDIVFVMTAGNQGTEVIASRMIKEMFNYRDYGRGSAIAVILLLAIVPIMVVNIRRFRQQETSR</sequence>
<feature type="transmembrane region" description="Helical" evidence="7">
    <location>
        <begin position="191"/>
        <end position="214"/>
    </location>
</feature>
<comment type="subcellular location">
    <subcellularLocation>
        <location evidence="1 7">Cell membrane</location>
        <topology evidence="1 7">Multi-pass membrane protein</topology>
    </subcellularLocation>
</comment>
<feature type="transmembrane region" description="Helical" evidence="7">
    <location>
        <begin position="296"/>
        <end position="315"/>
    </location>
</feature>
<dbReference type="Proteomes" id="UP000003835">
    <property type="component" value="Unassembled WGS sequence"/>
</dbReference>
<dbReference type="SUPFAM" id="SSF160964">
    <property type="entry name" value="MalF N-terminal region-like"/>
    <property type="match status" value="1"/>
</dbReference>
<evidence type="ECO:0000256" key="7">
    <source>
        <dbReference type="RuleBase" id="RU363032"/>
    </source>
</evidence>
<gene>
    <name evidence="9" type="ORF">MC7420_8037</name>
</gene>
<comment type="similarity">
    <text evidence="7">Belongs to the binding-protein-dependent transport system permease family.</text>
</comment>
<dbReference type="InterPro" id="IPR000515">
    <property type="entry name" value="MetI-like"/>
</dbReference>
<evidence type="ECO:0000256" key="1">
    <source>
        <dbReference type="ARBA" id="ARBA00004651"/>
    </source>
</evidence>
<dbReference type="InterPro" id="IPR051393">
    <property type="entry name" value="ABC_transporter_permease"/>
</dbReference>
<dbReference type="PROSITE" id="PS51257">
    <property type="entry name" value="PROKAR_LIPOPROTEIN"/>
    <property type="match status" value="1"/>
</dbReference>
<dbReference type="STRING" id="118168.MC7420_8037"/>
<dbReference type="SUPFAM" id="SSF161098">
    <property type="entry name" value="MetI-like"/>
    <property type="match status" value="1"/>
</dbReference>
<dbReference type="PANTHER" id="PTHR30193">
    <property type="entry name" value="ABC TRANSPORTER PERMEASE PROTEIN"/>
    <property type="match status" value="1"/>
</dbReference>
<dbReference type="GO" id="GO:0055085">
    <property type="term" value="P:transmembrane transport"/>
    <property type="evidence" value="ECO:0007669"/>
    <property type="project" value="InterPro"/>
</dbReference>
<reference evidence="9 10" key="1">
    <citation type="submission" date="2008-07" db="EMBL/GenBank/DDBJ databases">
        <authorList>
            <person name="Tandeau de Marsac N."/>
            <person name="Ferriera S."/>
            <person name="Johnson J."/>
            <person name="Kravitz S."/>
            <person name="Beeson K."/>
            <person name="Sutton G."/>
            <person name="Rogers Y.-H."/>
            <person name="Friedman R."/>
            <person name="Frazier M."/>
            <person name="Venter J.C."/>
        </authorList>
    </citation>
    <scope>NUCLEOTIDE SEQUENCE [LARGE SCALE GENOMIC DNA]</scope>
    <source>
        <strain evidence="9 10">PCC 7420</strain>
    </source>
</reference>
<feature type="transmembrane region" description="Helical" evidence="7">
    <location>
        <begin position="48"/>
        <end position="70"/>
    </location>
</feature>
<evidence type="ECO:0000256" key="3">
    <source>
        <dbReference type="ARBA" id="ARBA00022475"/>
    </source>
</evidence>
<keyword evidence="4 7" id="KW-0812">Transmembrane</keyword>
<proteinExistence type="inferred from homology"/>
<dbReference type="eggNOG" id="COG1175">
    <property type="taxonomic scope" value="Bacteria"/>
</dbReference>